<protein>
    <recommendedName>
        <fullName evidence="5">Cyclin-dependent kinase inhibitor</fullName>
    </recommendedName>
</protein>
<dbReference type="Proteomes" id="UP001630127">
    <property type="component" value="Unassembled WGS sequence"/>
</dbReference>
<dbReference type="PANTHER" id="PTHR46776">
    <property type="entry name" value="CYCLIN-DEPENDENT KINASE INHIBITOR 4-RELATED"/>
    <property type="match status" value="1"/>
</dbReference>
<evidence type="ECO:0000256" key="3">
    <source>
        <dbReference type="ARBA" id="ARBA00023013"/>
    </source>
</evidence>
<dbReference type="GO" id="GO:0004861">
    <property type="term" value="F:cyclin-dependent protein serine/threonine kinase inhibitor activity"/>
    <property type="evidence" value="ECO:0007669"/>
    <property type="project" value="UniProtKB-UniRule"/>
</dbReference>
<comment type="subcellular location">
    <subcellularLocation>
        <location evidence="1">Nucleus</location>
        <location evidence="1">Nucleoplasm</location>
    </subcellularLocation>
</comment>
<accession>A0ABD3B719</accession>
<evidence type="ECO:0000256" key="1">
    <source>
        <dbReference type="ARBA" id="ARBA00004642"/>
    </source>
</evidence>
<feature type="compositionally biased region" description="Basic and acidic residues" evidence="6">
    <location>
        <begin position="82"/>
        <end position="93"/>
    </location>
</feature>
<evidence type="ECO:0000259" key="7">
    <source>
        <dbReference type="Pfam" id="PF02234"/>
    </source>
</evidence>
<evidence type="ECO:0000313" key="8">
    <source>
        <dbReference type="EMBL" id="KAL3538887.1"/>
    </source>
</evidence>
<dbReference type="InterPro" id="IPR044275">
    <property type="entry name" value="KRP"/>
</dbReference>
<feature type="compositionally biased region" description="Low complexity" evidence="6">
    <location>
        <begin position="60"/>
        <end position="81"/>
    </location>
</feature>
<dbReference type="AlphaFoldDB" id="A0ABD3B719"/>
<comment type="caution">
    <text evidence="8">The sequence shown here is derived from an EMBL/GenBank/DDBJ whole genome shotgun (WGS) entry which is preliminary data.</text>
</comment>
<evidence type="ECO:0000313" key="9">
    <source>
        <dbReference type="Proteomes" id="UP001630127"/>
    </source>
</evidence>
<dbReference type="GO" id="GO:0005654">
    <property type="term" value="C:nucleoplasm"/>
    <property type="evidence" value="ECO:0007669"/>
    <property type="project" value="UniProtKB-SubCell"/>
</dbReference>
<gene>
    <name evidence="8" type="ORF">ACH5RR_002253</name>
</gene>
<sequence>MGEYLKKCEKSVAEMAMDVVGTGGMFKMRVAQEEEEEEEEVTSSSKRRKVLVYEDDDSPELLLVNLPPENSASVSTANSTTSEEKNIKSADLKDSETEISTFNITKFSSRERSPSSSEVCGVESAELMLSSSTTKKKSSYTRNSRIKSSVPAAELEDFFAVFEKQEHQRFAQKYNYDVVKDVPLEGRYHWIRLKP</sequence>
<evidence type="ECO:0000256" key="2">
    <source>
        <dbReference type="ARBA" id="ARBA00010274"/>
    </source>
</evidence>
<dbReference type="InterPro" id="IPR044898">
    <property type="entry name" value="CDI_dom_sf"/>
</dbReference>
<dbReference type="Pfam" id="PF02234">
    <property type="entry name" value="CDI"/>
    <property type="match status" value="1"/>
</dbReference>
<comment type="similarity">
    <text evidence="2 5">Belongs to the CDI family. ICK/KRP subfamily.</text>
</comment>
<reference evidence="8 9" key="1">
    <citation type="submission" date="2024-11" db="EMBL/GenBank/DDBJ databases">
        <title>A near-complete genome assembly of Cinchona calisaya.</title>
        <authorList>
            <person name="Lian D.C."/>
            <person name="Zhao X.W."/>
            <person name="Wei L."/>
        </authorList>
    </citation>
    <scope>NUCLEOTIDE SEQUENCE [LARGE SCALE GENOMIC DNA]</scope>
    <source>
        <tissue evidence="8">Nenye</tissue>
    </source>
</reference>
<dbReference type="PIRSF" id="PIRSF017811">
    <property type="entry name" value="CDK_inhib_pln"/>
    <property type="match status" value="1"/>
</dbReference>
<evidence type="ECO:0000256" key="5">
    <source>
        <dbReference type="PIRNR" id="PIRNR017811"/>
    </source>
</evidence>
<evidence type="ECO:0000256" key="4">
    <source>
        <dbReference type="ARBA" id="ARBA00023306"/>
    </source>
</evidence>
<dbReference type="Gene3D" id="4.10.365.10">
    <property type="entry name" value="p27"/>
    <property type="match status" value="1"/>
</dbReference>
<dbReference type="EMBL" id="JBJUIK010000001">
    <property type="protein sequence ID" value="KAL3538887.1"/>
    <property type="molecule type" value="Genomic_DNA"/>
</dbReference>
<keyword evidence="9" id="KW-1185">Reference proteome</keyword>
<dbReference type="InterPro" id="IPR003175">
    <property type="entry name" value="CDI_dom"/>
</dbReference>
<name>A0ABD3B719_9GENT</name>
<evidence type="ECO:0000256" key="6">
    <source>
        <dbReference type="SAM" id="MobiDB-lite"/>
    </source>
</evidence>
<keyword evidence="4" id="KW-0131">Cell cycle</keyword>
<organism evidence="8 9">
    <name type="scientific">Cinchona calisaya</name>
    <dbReference type="NCBI Taxonomy" id="153742"/>
    <lineage>
        <taxon>Eukaryota</taxon>
        <taxon>Viridiplantae</taxon>
        <taxon>Streptophyta</taxon>
        <taxon>Embryophyta</taxon>
        <taxon>Tracheophyta</taxon>
        <taxon>Spermatophyta</taxon>
        <taxon>Magnoliopsida</taxon>
        <taxon>eudicotyledons</taxon>
        <taxon>Gunneridae</taxon>
        <taxon>Pentapetalae</taxon>
        <taxon>asterids</taxon>
        <taxon>lamiids</taxon>
        <taxon>Gentianales</taxon>
        <taxon>Rubiaceae</taxon>
        <taxon>Cinchonoideae</taxon>
        <taxon>Cinchoneae</taxon>
        <taxon>Cinchona</taxon>
    </lineage>
</organism>
<feature type="region of interest" description="Disordered" evidence="6">
    <location>
        <begin position="31"/>
        <end position="93"/>
    </location>
</feature>
<feature type="domain" description="Cyclin-dependent kinase inhibitor" evidence="7">
    <location>
        <begin position="149"/>
        <end position="192"/>
    </location>
</feature>
<keyword evidence="3 5" id="KW-0649">Protein kinase inhibitor</keyword>
<proteinExistence type="inferred from homology"/>